<accession>A0A4Y2KLS2</accession>
<proteinExistence type="predicted"/>
<name>A0A4Y2KLS2_ARAVE</name>
<dbReference type="AlphaFoldDB" id="A0A4Y2KLS2"/>
<gene>
    <name evidence="1" type="ORF">AVEN_30833_1</name>
</gene>
<protein>
    <submittedName>
        <fullName evidence="1">Uncharacterized protein</fullName>
    </submittedName>
</protein>
<reference evidence="1 2" key="1">
    <citation type="journal article" date="2019" name="Sci. Rep.">
        <title>Orb-weaving spider Araneus ventricosus genome elucidates the spidroin gene catalogue.</title>
        <authorList>
            <person name="Kono N."/>
            <person name="Nakamura H."/>
            <person name="Ohtoshi R."/>
            <person name="Moran D.A.P."/>
            <person name="Shinohara A."/>
            <person name="Yoshida Y."/>
            <person name="Fujiwara M."/>
            <person name="Mori M."/>
            <person name="Tomita M."/>
            <person name="Arakawa K."/>
        </authorList>
    </citation>
    <scope>NUCLEOTIDE SEQUENCE [LARGE SCALE GENOMIC DNA]</scope>
</reference>
<dbReference type="EMBL" id="BGPR01004805">
    <property type="protein sequence ID" value="GBN03534.1"/>
    <property type="molecule type" value="Genomic_DNA"/>
</dbReference>
<evidence type="ECO:0000313" key="1">
    <source>
        <dbReference type="EMBL" id="GBN03534.1"/>
    </source>
</evidence>
<keyword evidence="2" id="KW-1185">Reference proteome</keyword>
<organism evidence="1 2">
    <name type="scientific">Araneus ventricosus</name>
    <name type="common">Orbweaver spider</name>
    <name type="synonym">Epeira ventricosa</name>
    <dbReference type="NCBI Taxonomy" id="182803"/>
    <lineage>
        <taxon>Eukaryota</taxon>
        <taxon>Metazoa</taxon>
        <taxon>Ecdysozoa</taxon>
        <taxon>Arthropoda</taxon>
        <taxon>Chelicerata</taxon>
        <taxon>Arachnida</taxon>
        <taxon>Araneae</taxon>
        <taxon>Araneomorphae</taxon>
        <taxon>Entelegynae</taxon>
        <taxon>Araneoidea</taxon>
        <taxon>Araneidae</taxon>
        <taxon>Araneus</taxon>
    </lineage>
</organism>
<comment type="caution">
    <text evidence="1">The sequence shown here is derived from an EMBL/GenBank/DDBJ whole genome shotgun (WGS) entry which is preliminary data.</text>
</comment>
<evidence type="ECO:0000313" key="2">
    <source>
        <dbReference type="Proteomes" id="UP000499080"/>
    </source>
</evidence>
<sequence>MICPGDEQFNQPQTCAPLPVSSLERATTYCVLLGGQLGRSSNGHSARSLQTPPGYVIQVVFRTSRLPFSSRFRRVRWESGLVGIAGSGDPTTLIFF</sequence>
<dbReference type="Proteomes" id="UP000499080">
    <property type="component" value="Unassembled WGS sequence"/>
</dbReference>